<proteinExistence type="inferred from homology"/>
<organism evidence="4 5">
    <name type="scientific">Lasiosphaeria ovina</name>
    <dbReference type="NCBI Taxonomy" id="92902"/>
    <lineage>
        <taxon>Eukaryota</taxon>
        <taxon>Fungi</taxon>
        <taxon>Dikarya</taxon>
        <taxon>Ascomycota</taxon>
        <taxon>Pezizomycotina</taxon>
        <taxon>Sordariomycetes</taxon>
        <taxon>Sordariomycetidae</taxon>
        <taxon>Sordariales</taxon>
        <taxon>Lasiosphaeriaceae</taxon>
        <taxon>Lasiosphaeria</taxon>
    </lineage>
</organism>
<evidence type="ECO:0000256" key="2">
    <source>
        <dbReference type="ARBA" id="ARBA00023002"/>
    </source>
</evidence>
<dbReference type="Proteomes" id="UP001287356">
    <property type="component" value="Unassembled WGS sequence"/>
</dbReference>
<dbReference type="GO" id="GO:0004497">
    <property type="term" value="F:monooxygenase activity"/>
    <property type="evidence" value="ECO:0007669"/>
    <property type="project" value="UniProtKB-KW"/>
</dbReference>
<dbReference type="SUPFAM" id="SSF51905">
    <property type="entry name" value="FAD/NAD(P)-binding domain"/>
    <property type="match status" value="1"/>
</dbReference>
<gene>
    <name evidence="4" type="ORF">B0T24DRAFT_647730</name>
</gene>
<dbReference type="EMBL" id="JAULSN010000002">
    <property type="protein sequence ID" value="KAK3380524.1"/>
    <property type="molecule type" value="Genomic_DNA"/>
</dbReference>
<dbReference type="InterPro" id="IPR050493">
    <property type="entry name" value="FAD-dep_Monooxygenase_BioMet"/>
</dbReference>
<dbReference type="PANTHER" id="PTHR13789:SF187">
    <property type="entry name" value="MONOOXYGENASE"/>
    <property type="match status" value="1"/>
</dbReference>
<evidence type="ECO:0000256" key="1">
    <source>
        <dbReference type="ARBA" id="ARBA00007992"/>
    </source>
</evidence>
<comment type="caution">
    <text evidence="4">The sequence shown here is derived from an EMBL/GenBank/DDBJ whole genome shotgun (WGS) entry which is preliminary data.</text>
</comment>
<evidence type="ECO:0000313" key="5">
    <source>
        <dbReference type="Proteomes" id="UP001287356"/>
    </source>
</evidence>
<evidence type="ECO:0000256" key="3">
    <source>
        <dbReference type="ARBA" id="ARBA00023033"/>
    </source>
</evidence>
<name>A0AAE0NFG8_9PEZI</name>
<keyword evidence="5" id="KW-1185">Reference proteome</keyword>
<dbReference type="Pfam" id="PF13450">
    <property type="entry name" value="NAD_binding_8"/>
    <property type="match status" value="1"/>
</dbReference>
<sequence length="340" mass="36985">MAPPAAGIKAIVVGAGFGGLAAAIECHRQGHEVEVYESFAEPKMLGDMIPLSPNAGRIVFRWDGGHTFGRLAALSINLRDYGFHIHKHDTGEVVYTVPGAGMPPMLPPVGGHRGELHDVIFRHARDDRGIPIHLGQNITDYVEDGAQARHCPQDGRESAFFQVFADVVIGADGFCTGDTFNGWFGPDDVHFLLCTLKGGRGCCWDCCAAGCLEDVHRVLDGWDPVLRAAVDKTPAACLADWRLASLPPRPAWSRGRTAVLGGAAHPFAMEDAATLALCLRRAGKDGVPAALRAYQDIRYERVKKLQLLGKTTKEVWHTVDWSKWVIAFDAEKHAARRPSL</sequence>
<comment type="similarity">
    <text evidence="1">Belongs to the paxM FAD-dependent monooxygenase family.</text>
</comment>
<keyword evidence="3 4" id="KW-0503">Monooxygenase</keyword>
<protein>
    <submittedName>
        <fullName evidence="4">MAK1-like monooxygenase</fullName>
    </submittedName>
</protein>
<keyword evidence="2" id="KW-0560">Oxidoreductase</keyword>
<dbReference type="InterPro" id="IPR036188">
    <property type="entry name" value="FAD/NAD-bd_sf"/>
</dbReference>
<accession>A0AAE0NFG8</accession>
<dbReference type="AlphaFoldDB" id="A0AAE0NFG8"/>
<reference evidence="4" key="2">
    <citation type="submission" date="2023-06" db="EMBL/GenBank/DDBJ databases">
        <authorList>
            <consortium name="Lawrence Berkeley National Laboratory"/>
            <person name="Haridas S."/>
            <person name="Hensen N."/>
            <person name="Bonometti L."/>
            <person name="Westerberg I."/>
            <person name="Brannstrom I.O."/>
            <person name="Guillou S."/>
            <person name="Cros-Aarteil S."/>
            <person name="Calhoun S."/>
            <person name="Kuo A."/>
            <person name="Mondo S."/>
            <person name="Pangilinan J."/>
            <person name="Riley R."/>
            <person name="Labutti K."/>
            <person name="Andreopoulos B."/>
            <person name="Lipzen A."/>
            <person name="Chen C."/>
            <person name="Yanf M."/>
            <person name="Daum C."/>
            <person name="Ng V."/>
            <person name="Clum A."/>
            <person name="Steindorff A."/>
            <person name="Ohm R."/>
            <person name="Martin F."/>
            <person name="Silar P."/>
            <person name="Natvig D."/>
            <person name="Lalanne C."/>
            <person name="Gautier V."/>
            <person name="Ament-Velasquez S.L."/>
            <person name="Kruys A."/>
            <person name="Hutchinson M.I."/>
            <person name="Powell A.J."/>
            <person name="Barry K."/>
            <person name="Miller A.N."/>
            <person name="Grigoriev I.V."/>
            <person name="Debuchy R."/>
            <person name="Gladieux P."/>
            <person name="Thoren M.H."/>
            <person name="Johannesson H."/>
        </authorList>
    </citation>
    <scope>NUCLEOTIDE SEQUENCE</scope>
    <source>
        <strain evidence="4">CBS 958.72</strain>
    </source>
</reference>
<dbReference type="PANTHER" id="PTHR13789">
    <property type="entry name" value="MONOOXYGENASE"/>
    <property type="match status" value="1"/>
</dbReference>
<dbReference type="Gene3D" id="3.50.50.60">
    <property type="entry name" value="FAD/NAD(P)-binding domain"/>
    <property type="match status" value="2"/>
</dbReference>
<reference evidence="4" key="1">
    <citation type="journal article" date="2023" name="Mol. Phylogenet. Evol.">
        <title>Genome-scale phylogeny and comparative genomics of the fungal order Sordariales.</title>
        <authorList>
            <person name="Hensen N."/>
            <person name="Bonometti L."/>
            <person name="Westerberg I."/>
            <person name="Brannstrom I.O."/>
            <person name="Guillou S."/>
            <person name="Cros-Aarteil S."/>
            <person name="Calhoun S."/>
            <person name="Haridas S."/>
            <person name="Kuo A."/>
            <person name="Mondo S."/>
            <person name="Pangilinan J."/>
            <person name="Riley R."/>
            <person name="LaButti K."/>
            <person name="Andreopoulos B."/>
            <person name="Lipzen A."/>
            <person name="Chen C."/>
            <person name="Yan M."/>
            <person name="Daum C."/>
            <person name="Ng V."/>
            <person name="Clum A."/>
            <person name="Steindorff A."/>
            <person name="Ohm R.A."/>
            <person name="Martin F."/>
            <person name="Silar P."/>
            <person name="Natvig D.O."/>
            <person name="Lalanne C."/>
            <person name="Gautier V."/>
            <person name="Ament-Velasquez S.L."/>
            <person name="Kruys A."/>
            <person name="Hutchinson M.I."/>
            <person name="Powell A.J."/>
            <person name="Barry K."/>
            <person name="Miller A.N."/>
            <person name="Grigoriev I.V."/>
            <person name="Debuchy R."/>
            <person name="Gladieux P."/>
            <person name="Hiltunen Thoren M."/>
            <person name="Johannesson H."/>
        </authorList>
    </citation>
    <scope>NUCLEOTIDE SEQUENCE</scope>
    <source>
        <strain evidence="4">CBS 958.72</strain>
    </source>
</reference>
<evidence type="ECO:0000313" key="4">
    <source>
        <dbReference type="EMBL" id="KAK3380524.1"/>
    </source>
</evidence>